<proteinExistence type="predicted"/>
<evidence type="ECO:0000313" key="2">
    <source>
        <dbReference type="Proteomes" id="UP000062519"/>
    </source>
</evidence>
<sequence length="315" mass="36000">MGKILSAKLGALFYPVGSDELLQVGVDFVVWGFTLDDEYCDEGPISRDPTVLIKKLTEIQHACDTPECSMSDDRYVLAMQDLRRRIDRYSNPVHAGRFVDAIRTYMIGEMWKAVNPRPSLNDYVLMRLYGGGAWAYPVLAHIIAGIDISQEEYEDRRVHALAQIIGTICALDTDPFSYVKERSRSGEKEHDVITVIQRQFNYSFEQAIDHYLEMRAQALSLFLRLRDDVYATASPAVRAYIESQVLYYAGGEHWTQSTYRYSPSGLDISDEFVRGGFVNAPVQERFESWGLPSMEWWWEYDPARTAGQAGDRRTA</sequence>
<dbReference type="AlphaFoldDB" id="A0A1B4FLF0"/>
<gene>
    <name evidence="1" type="ORF">WS70_22005</name>
</gene>
<evidence type="ECO:0000313" key="1">
    <source>
        <dbReference type="EMBL" id="AOJ04495.1"/>
    </source>
</evidence>
<protein>
    <recommendedName>
        <fullName evidence="3">Terpene synthase</fullName>
    </recommendedName>
</protein>
<dbReference type="EMBL" id="CP013387">
    <property type="protein sequence ID" value="AOJ04495.1"/>
    <property type="molecule type" value="Genomic_DNA"/>
</dbReference>
<organism evidence="1 2">
    <name type="scientific">Burkholderia mayonis</name>
    <dbReference type="NCBI Taxonomy" id="1385591"/>
    <lineage>
        <taxon>Bacteria</taxon>
        <taxon>Pseudomonadati</taxon>
        <taxon>Pseudomonadota</taxon>
        <taxon>Betaproteobacteria</taxon>
        <taxon>Burkholderiales</taxon>
        <taxon>Burkholderiaceae</taxon>
        <taxon>Burkholderia</taxon>
        <taxon>pseudomallei group</taxon>
    </lineage>
</organism>
<reference evidence="1 2" key="1">
    <citation type="submission" date="2015-12" db="EMBL/GenBank/DDBJ databases">
        <title>Diversity of Burkholderia near neighbor genomes.</title>
        <authorList>
            <person name="Sahl J."/>
            <person name="Wagner D."/>
            <person name="Keim P."/>
        </authorList>
    </citation>
    <scope>NUCLEOTIDE SEQUENCE [LARGE SCALE GENOMIC DNA]</scope>
    <source>
        <strain evidence="1 2">BDU6</strain>
    </source>
</reference>
<keyword evidence="2" id="KW-1185">Reference proteome</keyword>
<dbReference type="SUPFAM" id="SSF48576">
    <property type="entry name" value="Terpenoid synthases"/>
    <property type="match status" value="1"/>
</dbReference>
<dbReference type="KEGG" id="buu:WS70_22005"/>
<evidence type="ECO:0008006" key="3">
    <source>
        <dbReference type="Google" id="ProtNLM"/>
    </source>
</evidence>
<dbReference type="Gene3D" id="1.10.600.10">
    <property type="entry name" value="Farnesyl Diphosphate Synthase"/>
    <property type="match status" value="1"/>
</dbReference>
<dbReference type="InterPro" id="IPR008949">
    <property type="entry name" value="Isoprenoid_synthase_dom_sf"/>
</dbReference>
<dbReference type="Proteomes" id="UP000062519">
    <property type="component" value="Chromosome 2"/>
</dbReference>
<accession>A0A1B4FLF0</accession>
<name>A0A1B4FLF0_9BURK</name>
<dbReference type="Pfam" id="PF19086">
    <property type="entry name" value="Terpene_syn_C_2"/>
    <property type="match status" value="1"/>
</dbReference>